<dbReference type="InterPro" id="IPR006680">
    <property type="entry name" value="Amidohydro-rel"/>
</dbReference>
<dbReference type="UniPathway" id="UPA00070">
    <property type="reaction ID" value="UER00117"/>
</dbReference>
<comment type="caution">
    <text evidence="12">The sequence shown here is derived from an EMBL/GenBank/DDBJ whole genome shotgun (WGS) entry which is preliminary data.</text>
</comment>
<evidence type="ECO:0000256" key="6">
    <source>
        <dbReference type="ARBA" id="ARBA00022801"/>
    </source>
</evidence>
<feature type="modified residue" description="N6-carboxylysine" evidence="9">
    <location>
        <position position="99"/>
    </location>
</feature>
<dbReference type="EC" id="3.5.2.3" evidence="4 9"/>
<evidence type="ECO:0000256" key="10">
    <source>
        <dbReference type="RuleBase" id="RU003440"/>
    </source>
</evidence>
<feature type="binding site" evidence="9">
    <location>
        <position position="15"/>
    </location>
    <ligand>
        <name>Zn(2+)</name>
        <dbReference type="ChEBI" id="CHEBI:29105"/>
        <label>1</label>
    </ligand>
</feature>
<dbReference type="InterPro" id="IPR002195">
    <property type="entry name" value="Dihydroorotase_CS"/>
</dbReference>
<dbReference type="InterPro" id="IPR004721">
    <property type="entry name" value="DHOdimr"/>
</dbReference>
<feature type="binding site" evidence="9">
    <location>
        <position position="172"/>
    </location>
    <ligand>
        <name>Zn(2+)</name>
        <dbReference type="ChEBI" id="CHEBI:29105"/>
        <label>2</label>
    </ligand>
</feature>
<dbReference type="Gene3D" id="3.20.20.140">
    <property type="entry name" value="Metal-dependent hydrolases"/>
    <property type="match status" value="1"/>
</dbReference>
<evidence type="ECO:0000256" key="9">
    <source>
        <dbReference type="HAMAP-Rule" id="MF_00219"/>
    </source>
</evidence>
<dbReference type="PROSITE" id="PS00483">
    <property type="entry name" value="DIHYDROOROTASE_2"/>
    <property type="match status" value="1"/>
</dbReference>
<evidence type="ECO:0000256" key="7">
    <source>
        <dbReference type="ARBA" id="ARBA00022833"/>
    </source>
</evidence>
<dbReference type="PANTHER" id="PTHR43137">
    <property type="entry name" value="DIHYDROOROTASE"/>
    <property type="match status" value="1"/>
</dbReference>
<proteinExistence type="inferred from homology"/>
<comment type="similarity">
    <text evidence="3 9 10">Belongs to the metallo-dependent hydrolases superfamily. DHOase family. Class II DHOase subfamily.</text>
</comment>
<dbReference type="OrthoDB" id="9808095at2"/>
<feature type="binding site" evidence="9">
    <location>
        <position position="217"/>
    </location>
    <ligand>
        <name>substrate</name>
    </ligand>
</feature>
<evidence type="ECO:0000313" key="13">
    <source>
        <dbReference type="Proteomes" id="UP000054908"/>
    </source>
</evidence>
<feature type="binding site" evidence="9">
    <location>
        <begin position="15"/>
        <end position="17"/>
    </location>
    <ligand>
        <name>substrate</name>
    </ligand>
</feature>
<evidence type="ECO:0000256" key="1">
    <source>
        <dbReference type="ARBA" id="ARBA00002368"/>
    </source>
</evidence>
<dbReference type="GO" id="GO:0004151">
    <property type="term" value="F:dihydroorotase activity"/>
    <property type="evidence" value="ECO:0007669"/>
    <property type="project" value="UniProtKB-UniRule"/>
</dbReference>
<evidence type="ECO:0000259" key="11">
    <source>
        <dbReference type="Pfam" id="PF01979"/>
    </source>
</evidence>
<comment type="function">
    <text evidence="1 9">Catalyzes the reversible cyclization of carbamoyl aspartate to dihydroorotate.</text>
</comment>
<accession>A0A0W0VVM4</accession>
<dbReference type="Proteomes" id="UP000054908">
    <property type="component" value="Unassembled WGS sequence"/>
</dbReference>
<dbReference type="AlphaFoldDB" id="A0A0W0VVM4"/>
<name>A0A0W0VVM4_9GAMM</name>
<comment type="catalytic activity">
    <reaction evidence="9 10">
        <text>(S)-dihydroorotate + H2O = N-carbamoyl-L-aspartate + H(+)</text>
        <dbReference type="Rhea" id="RHEA:24296"/>
        <dbReference type="ChEBI" id="CHEBI:15377"/>
        <dbReference type="ChEBI" id="CHEBI:15378"/>
        <dbReference type="ChEBI" id="CHEBI:30864"/>
        <dbReference type="ChEBI" id="CHEBI:32814"/>
        <dbReference type="EC" id="3.5.2.3"/>
    </reaction>
</comment>
<feature type="binding site" description="via carbamate group" evidence="9">
    <location>
        <position position="99"/>
    </location>
    <ligand>
        <name>Zn(2+)</name>
        <dbReference type="ChEBI" id="CHEBI:29105"/>
        <label>1</label>
    </ligand>
</feature>
<dbReference type="PATRIC" id="fig|466.6.peg.3290"/>
<dbReference type="GO" id="GO:0044205">
    <property type="term" value="P:'de novo' UMP biosynthetic process"/>
    <property type="evidence" value="ECO:0007669"/>
    <property type="project" value="UniProtKB-UniRule"/>
</dbReference>
<dbReference type="HAMAP" id="MF_00219">
    <property type="entry name" value="PyrC_classII"/>
    <property type="match status" value="1"/>
</dbReference>
<dbReference type="NCBIfam" id="TIGR00856">
    <property type="entry name" value="pyrC_dimer"/>
    <property type="match status" value="1"/>
</dbReference>
<evidence type="ECO:0000256" key="2">
    <source>
        <dbReference type="ARBA" id="ARBA00004880"/>
    </source>
</evidence>
<keyword evidence="7 9" id="KW-0862">Zinc</keyword>
<feature type="binding site" evidence="9">
    <location>
        <position position="245"/>
    </location>
    <ligand>
        <name>Zn(2+)</name>
        <dbReference type="ChEBI" id="CHEBI:29105"/>
        <label>1</label>
    </ligand>
</feature>
<feature type="active site" evidence="9">
    <location>
        <position position="245"/>
    </location>
</feature>
<dbReference type="GO" id="GO:0006207">
    <property type="term" value="P:'de novo' pyrimidine nucleobase biosynthetic process"/>
    <property type="evidence" value="ECO:0007669"/>
    <property type="project" value="TreeGrafter"/>
</dbReference>
<dbReference type="Pfam" id="PF01979">
    <property type="entry name" value="Amidohydro_1"/>
    <property type="match status" value="1"/>
</dbReference>
<sequence length="344" mass="38465">MKTLTITRPDDWHVHFRDGIILQHTVPATARHFSRALIMPNLKPALITVDSVLAYRERILTALGGHFDFVPYMTLYLNEQVTPLDLESINNFPYLLGAKLYPAGATTNSEEGARSLTALYPLFEIMQQQNLVLQIHGEVTQGDIFYREAEFIENCLIPLLRDFPKLRIVLEHISTQIAVDFVNQSSSNVAATITPHHLFYNRNHLLAGGVKPHYYCLPILKRESDQQALQKAAISGNPKFFAGTDSAPHAKTNKESACGCAGIYSAPYAVAMYTQIFDHLGKLNRLNAFLSQFGAEFYRLPLNHTELTLIKTPQSIPETLPLGQEQVVPVAAGETVEWSVYESA</sequence>
<dbReference type="PIRSF" id="PIRSF001237">
    <property type="entry name" value="DHOdimr"/>
    <property type="match status" value="1"/>
</dbReference>
<evidence type="ECO:0000256" key="3">
    <source>
        <dbReference type="ARBA" id="ARBA00005631"/>
    </source>
</evidence>
<evidence type="ECO:0000313" key="12">
    <source>
        <dbReference type="EMBL" id="KTD24203.1"/>
    </source>
</evidence>
<dbReference type="GO" id="GO:0005829">
    <property type="term" value="C:cytosol"/>
    <property type="evidence" value="ECO:0007669"/>
    <property type="project" value="TreeGrafter"/>
</dbReference>
<gene>
    <name evidence="9" type="primary">pyrC</name>
    <name evidence="12" type="ORF">Lmac_3076</name>
</gene>
<dbReference type="CDD" id="cd01294">
    <property type="entry name" value="DHOase"/>
    <property type="match status" value="1"/>
</dbReference>
<feature type="domain" description="Amidohydrolase-related" evidence="11">
    <location>
        <begin position="11"/>
        <end position="266"/>
    </location>
</feature>
<evidence type="ECO:0000256" key="8">
    <source>
        <dbReference type="ARBA" id="ARBA00022975"/>
    </source>
</evidence>
<feature type="binding site" evidence="9">
    <location>
        <position position="261"/>
    </location>
    <ligand>
        <name>substrate</name>
    </ligand>
</feature>
<feature type="binding site" evidence="9">
    <location>
        <position position="136"/>
    </location>
    <ligand>
        <name>substrate</name>
    </ligand>
</feature>
<comment type="pathway">
    <text evidence="2 9 10">Pyrimidine metabolism; UMP biosynthesis via de novo pathway; (S)-dihydroorotate from bicarbonate: step 3/3.</text>
</comment>
<evidence type="ECO:0000256" key="5">
    <source>
        <dbReference type="ARBA" id="ARBA00022723"/>
    </source>
</evidence>
<feature type="binding site" evidence="9">
    <location>
        <position position="41"/>
    </location>
    <ligand>
        <name>substrate</name>
    </ligand>
</feature>
<dbReference type="EMBL" id="LNYL01000051">
    <property type="protein sequence ID" value="KTD24203.1"/>
    <property type="molecule type" value="Genomic_DNA"/>
</dbReference>
<protein>
    <recommendedName>
        <fullName evidence="4 9">Dihydroorotase</fullName>
        <shortName evidence="9">DHOase</shortName>
        <ecNumber evidence="4 9">3.5.2.3</ecNumber>
    </recommendedName>
</protein>
<keyword evidence="8 9" id="KW-0665">Pyrimidine biosynthesis</keyword>
<dbReference type="RefSeq" id="WP_058453733.1">
    <property type="nucleotide sequence ID" value="NZ_CAAAIB010000001.1"/>
</dbReference>
<keyword evidence="6 9" id="KW-0378">Hydrolase</keyword>
<feature type="binding site" evidence="9">
    <location>
        <position position="13"/>
    </location>
    <ligand>
        <name>Zn(2+)</name>
        <dbReference type="ChEBI" id="CHEBI:29105"/>
        <label>1</label>
    </ligand>
</feature>
<comment type="subunit">
    <text evidence="9">Homodimer.</text>
</comment>
<dbReference type="SUPFAM" id="SSF51556">
    <property type="entry name" value="Metallo-dependent hydrolases"/>
    <property type="match status" value="1"/>
</dbReference>
<feature type="binding site" description="via carbamate group" evidence="9">
    <location>
        <position position="99"/>
    </location>
    <ligand>
        <name>Zn(2+)</name>
        <dbReference type="ChEBI" id="CHEBI:29105"/>
        <label>2</label>
    </ligand>
</feature>
<comment type="cofactor">
    <cofactor evidence="9 10">
        <name>Zn(2+)</name>
        <dbReference type="ChEBI" id="CHEBI:29105"/>
    </cofactor>
    <text evidence="9 10">Binds 2 Zn(2+) ions per subunit.</text>
</comment>
<feature type="binding site" evidence="9">
    <location>
        <position position="136"/>
    </location>
    <ligand>
        <name>Zn(2+)</name>
        <dbReference type="ChEBI" id="CHEBI:29105"/>
        <label>2</label>
    </ligand>
</feature>
<dbReference type="PANTHER" id="PTHR43137:SF1">
    <property type="entry name" value="DIHYDROOROTASE"/>
    <property type="match status" value="1"/>
</dbReference>
<keyword evidence="5 9" id="KW-0479">Metal-binding</keyword>
<dbReference type="STRING" id="466.Lmac_3076"/>
<keyword evidence="13" id="KW-1185">Reference proteome</keyword>
<dbReference type="GO" id="GO:0008270">
    <property type="term" value="F:zinc ion binding"/>
    <property type="evidence" value="ECO:0007669"/>
    <property type="project" value="UniProtKB-UniRule"/>
</dbReference>
<evidence type="ECO:0000256" key="4">
    <source>
        <dbReference type="ARBA" id="ARBA00012860"/>
    </source>
</evidence>
<dbReference type="PROSITE" id="PS00482">
    <property type="entry name" value="DIHYDROOROTASE_1"/>
    <property type="match status" value="1"/>
</dbReference>
<feature type="binding site" evidence="9">
    <location>
        <position position="249"/>
    </location>
    <ligand>
        <name>substrate</name>
    </ligand>
</feature>
<organism evidence="12 13">
    <name type="scientific">Legionella maceachernii</name>
    <dbReference type="NCBI Taxonomy" id="466"/>
    <lineage>
        <taxon>Bacteria</taxon>
        <taxon>Pseudomonadati</taxon>
        <taxon>Pseudomonadota</taxon>
        <taxon>Gammaproteobacteria</taxon>
        <taxon>Legionellales</taxon>
        <taxon>Legionellaceae</taxon>
        <taxon>Legionella</taxon>
    </lineage>
</organism>
<dbReference type="InterPro" id="IPR032466">
    <property type="entry name" value="Metal_Hydrolase"/>
</dbReference>
<reference evidence="12 13" key="1">
    <citation type="submission" date="2015-11" db="EMBL/GenBank/DDBJ databases">
        <title>Genomic analysis of 38 Legionella species identifies large and diverse effector repertoires.</title>
        <authorList>
            <person name="Burstein D."/>
            <person name="Amaro F."/>
            <person name="Zusman T."/>
            <person name="Lifshitz Z."/>
            <person name="Cohen O."/>
            <person name="Gilbert J.A."/>
            <person name="Pupko T."/>
            <person name="Shuman H.A."/>
            <person name="Segal G."/>
        </authorList>
    </citation>
    <scope>NUCLEOTIDE SEQUENCE [LARGE SCALE GENOMIC DNA]</scope>
    <source>
        <strain evidence="12 13">PX-1-G2-E2</strain>
    </source>
</reference>